<evidence type="ECO:0000256" key="1">
    <source>
        <dbReference type="SAM" id="Phobius"/>
    </source>
</evidence>
<gene>
    <name evidence="2" type="ORF">TorRG33x02_339520</name>
</gene>
<dbReference type="Proteomes" id="UP000237000">
    <property type="component" value="Unassembled WGS sequence"/>
</dbReference>
<keyword evidence="1" id="KW-0472">Membrane</keyword>
<keyword evidence="1" id="KW-1133">Transmembrane helix</keyword>
<dbReference type="EMBL" id="JXTC01000679">
    <property type="protein sequence ID" value="PON40800.1"/>
    <property type="molecule type" value="Genomic_DNA"/>
</dbReference>
<evidence type="ECO:0000313" key="2">
    <source>
        <dbReference type="EMBL" id="PON40800.1"/>
    </source>
</evidence>
<sequence length="118" mass="14450">KGQKSRTHFRTRIEAKPRFCFWVSETEEGEREQTQFNFEPLFFRAQPRSKRRRRWWWWWWSGWDTLRASPAEATRGHRTPRVVEIQMGVFYFLLYFFFLFLGGYILSMVDFGSGSCFI</sequence>
<keyword evidence="1" id="KW-0812">Transmembrane</keyword>
<accession>A0A2P5AW61</accession>
<proteinExistence type="predicted"/>
<organism evidence="2 3">
    <name type="scientific">Trema orientale</name>
    <name type="common">Charcoal tree</name>
    <name type="synonym">Celtis orientalis</name>
    <dbReference type="NCBI Taxonomy" id="63057"/>
    <lineage>
        <taxon>Eukaryota</taxon>
        <taxon>Viridiplantae</taxon>
        <taxon>Streptophyta</taxon>
        <taxon>Embryophyta</taxon>
        <taxon>Tracheophyta</taxon>
        <taxon>Spermatophyta</taxon>
        <taxon>Magnoliopsida</taxon>
        <taxon>eudicotyledons</taxon>
        <taxon>Gunneridae</taxon>
        <taxon>Pentapetalae</taxon>
        <taxon>rosids</taxon>
        <taxon>fabids</taxon>
        <taxon>Rosales</taxon>
        <taxon>Cannabaceae</taxon>
        <taxon>Trema</taxon>
    </lineage>
</organism>
<feature type="transmembrane region" description="Helical" evidence="1">
    <location>
        <begin position="88"/>
        <end position="109"/>
    </location>
</feature>
<protein>
    <submittedName>
        <fullName evidence="2">Uncharacterized protein</fullName>
    </submittedName>
</protein>
<keyword evidence="3" id="KW-1185">Reference proteome</keyword>
<reference evidence="3" key="1">
    <citation type="submission" date="2016-06" db="EMBL/GenBank/DDBJ databases">
        <title>Parallel loss of symbiosis genes in relatives of nitrogen-fixing non-legume Parasponia.</title>
        <authorList>
            <person name="Van Velzen R."/>
            <person name="Holmer R."/>
            <person name="Bu F."/>
            <person name="Rutten L."/>
            <person name="Van Zeijl A."/>
            <person name="Liu W."/>
            <person name="Santuari L."/>
            <person name="Cao Q."/>
            <person name="Sharma T."/>
            <person name="Shen D."/>
            <person name="Roswanjaya Y."/>
            <person name="Wardhani T."/>
            <person name="Kalhor M.S."/>
            <person name="Jansen J."/>
            <person name="Van den Hoogen J."/>
            <person name="Gungor B."/>
            <person name="Hartog M."/>
            <person name="Hontelez J."/>
            <person name="Verver J."/>
            <person name="Yang W.-C."/>
            <person name="Schijlen E."/>
            <person name="Repin R."/>
            <person name="Schilthuizen M."/>
            <person name="Schranz E."/>
            <person name="Heidstra R."/>
            <person name="Miyata K."/>
            <person name="Fedorova E."/>
            <person name="Kohlen W."/>
            <person name="Bisseling T."/>
            <person name="Smit S."/>
            <person name="Geurts R."/>
        </authorList>
    </citation>
    <scope>NUCLEOTIDE SEQUENCE [LARGE SCALE GENOMIC DNA]</scope>
    <source>
        <strain evidence="3">cv. RG33-2</strain>
    </source>
</reference>
<name>A0A2P5AW61_TREOI</name>
<evidence type="ECO:0000313" key="3">
    <source>
        <dbReference type="Proteomes" id="UP000237000"/>
    </source>
</evidence>
<feature type="non-terminal residue" evidence="2">
    <location>
        <position position="1"/>
    </location>
</feature>
<comment type="caution">
    <text evidence="2">The sequence shown here is derived from an EMBL/GenBank/DDBJ whole genome shotgun (WGS) entry which is preliminary data.</text>
</comment>
<dbReference type="AlphaFoldDB" id="A0A2P5AW61"/>
<dbReference type="InParanoid" id="A0A2P5AW61"/>
<dbReference type="OrthoDB" id="10361193at2759"/>